<reference evidence="8" key="2">
    <citation type="submission" date="2023-01" db="EMBL/GenBank/DDBJ databases">
        <authorList>
            <person name="Petersen C."/>
        </authorList>
    </citation>
    <scope>NUCLEOTIDE SEQUENCE</scope>
    <source>
        <strain evidence="8">IBT 15450</strain>
    </source>
</reference>
<protein>
    <recommendedName>
        <fullName evidence="10">Transcription factor domain-containing protein</fullName>
    </recommendedName>
</protein>
<gene>
    <name evidence="8" type="ORF">N7460_002447</name>
</gene>
<keyword evidence="3" id="KW-0238">DNA-binding</keyword>
<evidence type="ECO:0000256" key="5">
    <source>
        <dbReference type="ARBA" id="ARBA00023242"/>
    </source>
</evidence>
<organism evidence="8 9">
    <name type="scientific">Penicillium canescens</name>
    <dbReference type="NCBI Taxonomy" id="5083"/>
    <lineage>
        <taxon>Eukaryota</taxon>
        <taxon>Fungi</taxon>
        <taxon>Dikarya</taxon>
        <taxon>Ascomycota</taxon>
        <taxon>Pezizomycotina</taxon>
        <taxon>Eurotiomycetes</taxon>
        <taxon>Eurotiomycetidae</taxon>
        <taxon>Eurotiales</taxon>
        <taxon>Aspergillaceae</taxon>
        <taxon>Penicillium</taxon>
    </lineage>
</organism>
<evidence type="ECO:0000256" key="1">
    <source>
        <dbReference type="ARBA" id="ARBA00004123"/>
    </source>
</evidence>
<keyword evidence="9" id="KW-1185">Reference proteome</keyword>
<reference evidence="8" key="1">
    <citation type="journal article" date="2023" name="IMA Fungus">
        <title>Comparative genomic study of the Penicillium genus elucidates a diverse pangenome and 15 lateral gene transfer events.</title>
        <authorList>
            <person name="Petersen C."/>
            <person name="Sorensen T."/>
            <person name="Nielsen M.R."/>
            <person name="Sondergaard T.E."/>
            <person name="Sorensen J.L."/>
            <person name="Fitzpatrick D.A."/>
            <person name="Frisvad J.C."/>
            <person name="Nielsen K.L."/>
        </authorList>
    </citation>
    <scope>NUCLEOTIDE SEQUENCE</scope>
    <source>
        <strain evidence="8">IBT 15450</strain>
    </source>
</reference>
<evidence type="ECO:0000256" key="3">
    <source>
        <dbReference type="ARBA" id="ARBA00023125"/>
    </source>
</evidence>
<feature type="coiled-coil region" evidence="6">
    <location>
        <begin position="9"/>
        <end position="36"/>
    </location>
</feature>
<dbReference type="PANTHER" id="PTHR31845">
    <property type="entry name" value="FINGER DOMAIN PROTEIN, PUTATIVE-RELATED"/>
    <property type="match status" value="1"/>
</dbReference>
<dbReference type="GO" id="GO:0005634">
    <property type="term" value="C:nucleus"/>
    <property type="evidence" value="ECO:0007669"/>
    <property type="project" value="UniProtKB-SubCell"/>
</dbReference>
<comment type="caution">
    <text evidence="8">The sequence shown here is derived from an EMBL/GenBank/DDBJ whole genome shotgun (WGS) entry which is preliminary data.</text>
</comment>
<evidence type="ECO:0000256" key="4">
    <source>
        <dbReference type="ARBA" id="ARBA00023163"/>
    </source>
</evidence>
<dbReference type="GO" id="GO:0000981">
    <property type="term" value="F:DNA-binding transcription factor activity, RNA polymerase II-specific"/>
    <property type="evidence" value="ECO:0007669"/>
    <property type="project" value="TreeGrafter"/>
</dbReference>
<dbReference type="EMBL" id="JAQJZL010000002">
    <property type="protein sequence ID" value="KAJ6051913.1"/>
    <property type="molecule type" value="Genomic_DNA"/>
</dbReference>
<dbReference type="Proteomes" id="UP001219568">
    <property type="component" value="Unassembled WGS sequence"/>
</dbReference>
<evidence type="ECO:0000256" key="2">
    <source>
        <dbReference type="ARBA" id="ARBA00023015"/>
    </source>
</evidence>
<feature type="compositionally biased region" description="Polar residues" evidence="7">
    <location>
        <begin position="53"/>
        <end position="68"/>
    </location>
</feature>
<dbReference type="GO" id="GO:0000976">
    <property type="term" value="F:transcription cis-regulatory region binding"/>
    <property type="evidence" value="ECO:0007669"/>
    <property type="project" value="TreeGrafter"/>
</dbReference>
<dbReference type="AlphaFoldDB" id="A0AAD6NCT4"/>
<dbReference type="InterPro" id="IPR051089">
    <property type="entry name" value="prtT"/>
</dbReference>
<accession>A0AAD6NCT4</accession>
<evidence type="ECO:0000313" key="8">
    <source>
        <dbReference type="EMBL" id="KAJ6051913.1"/>
    </source>
</evidence>
<keyword evidence="6" id="KW-0175">Coiled coil</keyword>
<sequence length="503" mass="56871">MTDPTSTKTDLLEQRLDSLERELRSEIQELRASIVRSPESNRIRLRAQSSSPAPLVGFSQQEAVPSTSCDDETLDITPNNIPAETEWSELYAFFVENCRDLIAVIDDQLCSTEETVKHNPLMSAVISAIASKAIKPERHHYYASRADQLIKGTFQGPLPDILSVNAMMIFAAWAGRTRLYGYIASICTELQLHEDAMILSDPSTIHTPELVARARCWLTLCCLNLQTNLSRPFMFNEMRDCLCYSTSLLTSPFRRPVDDRICTYIEGFRITADLTAKLKNSQLKSRPLLPEVAALLTFADQDVEKWFHTTNNRLHPLYQTFSDRQDRNRLLLPFCFMKLYINGLVLQGLELPHDLDSDPARIEYIQRAFETACLIIRSQFDSTRLRKSFKFAMDYIAIPTNYAISFILKILPLAHMHVDCKKALIRLRQAAEIFEEAGALETASEILRNVDRMAFLPQPHGNSGVSDNSVGEISQNALFDIPGLLAEMTWDNGFPAMGTFSSA</sequence>
<evidence type="ECO:0000256" key="6">
    <source>
        <dbReference type="SAM" id="Coils"/>
    </source>
</evidence>
<keyword evidence="5" id="KW-0539">Nucleus</keyword>
<keyword evidence="4" id="KW-0804">Transcription</keyword>
<evidence type="ECO:0000256" key="7">
    <source>
        <dbReference type="SAM" id="MobiDB-lite"/>
    </source>
</evidence>
<evidence type="ECO:0008006" key="10">
    <source>
        <dbReference type="Google" id="ProtNLM"/>
    </source>
</evidence>
<evidence type="ECO:0000313" key="9">
    <source>
        <dbReference type="Proteomes" id="UP001219568"/>
    </source>
</evidence>
<keyword evidence="2" id="KW-0805">Transcription regulation</keyword>
<comment type="subcellular location">
    <subcellularLocation>
        <location evidence="1">Nucleus</location>
    </subcellularLocation>
</comment>
<dbReference type="PANTHER" id="PTHR31845:SF17">
    <property type="entry name" value="ZN(II)2CYS6 TRANSCRIPTION FACTOR (EUROFUNG)"/>
    <property type="match status" value="1"/>
</dbReference>
<proteinExistence type="predicted"/>
<name>A0AAD6NCT4_PENCN</name>
<feature type="region of interest" description="Disordered" evidence="7">
    <location>
        <begin position="53"/>
        <end position="74"/>
    </location>
</feature>